<evidence type="ECO:0000313" key="3">
    <source>
        <dbReference type="Proteomes" id="UP001166304"/>
    </source>
</evidence>
<name>A0AA41KJK9_9EURY</name>
<dbReference type="AlphaFoldDB" id="A0AA41KJK9"/>
<keyword evidence="1" id="KW-1133">Transmembrane helix</keyword>
<dbReference type="PANTHER" id="PTHR35283:SF3">
    <property type="entry name" value="T12C22.21 PROTEIN"/>
    <property type="match status" value="1"/>
</dbReference>
<dbReference type="RefSeq" id="WP_162411748.1">
    <property type="nucleotide sequence ID" value="NZ_JAHQXE010000001.1"/>
</dbReference>
<sequence length="149" mass="15462">MSVSTVGNGRVELSGRSALLAVGDLLAIGTFVAVGEFTHGINPFLNPGRFAGTLTPFLLGWVLVAAIGGLYTSDGIGTLRAAVSRTAVAWVLAVGIAQALRATELFPGNAALTFALVSILVGGTLLVCWRSVAATLLHRYVDRKEGLLR</sequence>
<accession>A0AA41KJK9</accession>
<dbReference type="InterPro" id="IPR021414">
    <property type="entry name" value="DUF3054"/>
</dbReference>
<evidence type="ECO:0000256" key="1">
    <source>
        <dbReference type="SAM" id="Phobius"/>
    </source>
</evidence>
<evidence type="ECO:0000313" key="2">
    <source>
        <dbReference type="EMBL" id="MBV0900984.1"/>
    </source>
</evidence>
<gene>
    <name evidence="2" type="ORF">KTS37_04200</name>
</gene>
<protein>
    <submittedName>
        <fullName evidence="2">DUF3054 domain-containing protein</fullName>
    </submittedName>
</protein>
<keyword evidence="1" id="KW-0472">Membrane</keyword>
<dbReference type="PANTHER" id="PTHR35283">
    <property type="entry name" value="T12C22.21 PROTEIN"/>
    <property type="match status" value="1"/>
</dbReference>
<reference evidence="2" key="1">
    <citation type="submission" date="2021-06" db="EMBL/GenBank/DDBJ databases">
        <title>New haloarchaea isolates fom saline soil.</title>
        <authorList>
            <person name="Duran-Viseras A."/>
            <person name="Sanchez-Porro C.S."/>
            <person name="Ventosa A."/>
        </authorList>
    </citation>
    <scope>NUCLEOTIDE SEQUENCE</scope>
    <source>
        <strain evidence="2">JCM 18369</strain>
    </source>
</reference>
<dbReference type="Proteomes" id="UP001166304">
    <property type="component" value="Unassembled WGS sequence"/>
</dbReference>
<dbReference type="EMBL" id="JAHQXE010000001">
    <property type="protein sequence ID" value="MBV0900984.1"/>
    <property type="molecule type" value="Genomic_DNA"/>
</dbReference>
<keyword evidence="3" id="KW-1185">Reference proteome</keyword>
<feature type="transmembrane region" description="Helical" evidence="1">
    <location>
        <begin position="82"/>
        <end position="100"/>
    </location>
</feature>
<feature type="transmembrane region" description="Helical" evidence="1">
    <location>
        <begin position="106"/>
        <end position="129"/>
    </location>
</feature>
<comment type="caution">
    <text evidence="2">The sequence shown here is derived from an EMBL/GenBank/DDBJ whole genome shotgun (WGS) entry which is preliminary data.</text>
</comment>
<keyword evidence="1" id="KW-0812">Transmembrane</keyword>
<feature type="transmembrane region" description="Helical" evidence="1">
    <location>
        <begin position="50"/>
        <end position="70"/>
    </location>
</feature>
<organism evidence="2 3">
    <name type="scientific">Haloarcula salina</name>
    <dbReference type="NCBI Taxonomy" id="1429914"/>
    <lineage>
        <taxon>Archaea</taxon>
        <taxon>Methanobacteriati</taxon>
        <taxon>Methanobacteriota</taxon>
        <taxon>Stenosarchaea group</taxon>
        <taxon>Halobacteria</taxon>
        <taxon>Halobacteriales</taxon>
        <taxon>Haloarculaceae</taxon>
        <taxon>Haloarcula</taxon>
    </lineage>
</organism>
<feature type="transmembrane region" description="Helical" evidence="1">
    <location>
        <begin position="18"/>
        <end position="38"/>
    </location>
</feature>
<dbReference type="Pfam" id="PF11255">
    <property type="entry name" value="DUF3054"/>
    <property type="match status" value="1"/>
</dbReference>
<proteinExistence type="predicted"/>